<comment type="caution">
    <text evidence="3">The sequence shown here is derived from an EMBL/GenBank/DDBJ whole genome shotgun (WGS) entry which is preliminary data.</text>
</comment>
<organism evidence="3 4">
    <name type="scientific">Neoroseomonas terrae</name>
    <dbReference type="NCBI Taxonomy" id="424799"/>
    <lineage>
        <taxon>Bacteria</taxon>
        <taxon>Pseudomonadati</taxon>
        <taxon>Pseudomonadota</taxon>
        <taxon>Alphaproteobacteria</taxon>
        <taxon>Acetobacterales</taxon>
        <taxon>Acetobacteraceae</taxon>
        <taxon>Neoroseomonas</taxon>
    </lineage>
</organism>
<dbReference type="Proteomes" id="UP000698752">
    <property type="component" value="Unassembled WGS sequence"/>
</dbReference>
<evidence type="ECO:0000313" key="4">
    <source>
        <dbReference type="Proteomes" id="UP000698752"/>
    </source>
</evidence>
<dbReference type="RefSeq" id="WP_211869094.1">
    <property type="nucleotide sequence ID" value="NZ_JAAEDI010000012.1"/>
</dbReference>
<gene>
    <name evidence="3" type="ORF">GXW78_12180</name>
</gene>
<evidence type="ECO:0000313" key="3">
    <source>
        <dbReference type="EMBL" id="MBR0650424.1"/>
    </source>
</evidence>
<reference evidence="4" key="1">
    <citation type="journal article" date="2021" name="Syst. Appl. Microbiol.">
        <title>Roseomonas hellenica sp. nov., isolated from roots of wild-growing Alkanna tinctoria.</title>
        <authorList>
            <person name="Rat A."/>
            <person name="Naranjo H.D."/>
            <person name="Lebbe L."/>
            <person name="Cnockaert M."/>
            <person name="Krigas N."/>
            <person name="Grigoriadou K."/>
            <person name="Maloupa E."/>
            <person name="Willems A."/>
        </authorList>
    </citation>
    <scope>NUCLEOTIDE SEQUENCE [LARGE SCALE GENOMIC DNA]</scope>
    <source>
        <strain evidence="4">LMG 31159</strain>
    </source>
</reference>
<sequence length="183" mass="19362">MSVIGPHDPPRDGRPQRWALGRRGAAASEFAIIAIPFFIMIIGIMEASWQLMTGAALDHAALRASRYGITGSNTPPAWQTTGQQNVPTCRTQNIAWLVSQSTNGLLQQSHLVVTTTMWPGVAGAGTGTGSTGAGAGGQIISYTLSYEQPSITGGIATLLFGKDAFTHRAFLMVKNEPFENATC</sequence>
<dbReference type="Pfam" id="PF07811">
    <property type="entry name" value="TadE"/>
    <property type="match status" value="1"/>
</dbReference>
<accession>A0ABS5EHC0</accession>
<keyword evidence="4" id="KW-1185">Reference proteome</keyword>
<protein>
    <submittedName>
        <fullName evidence="3">Pilus assembly protein</fullName>
    </submittedName>
</protein>
<keyword evidence="1" id="KW-1133">Transmembrane helix</keyword>
<dbReference type="InterPro" id="IPR012495">
    <property type="entry name" value="TadE-like_dom"/>
</dbReference>
<evidence type="ECO:0000256" key="1">
    <source>
        <dbReference type="SAM" id="Phobius"/>
    </source>
</evidence>
<evidence type="ECO:0000259" key="2">
    <source>
        <dbReference type="Pfam" id="PF07811"/>
    </source>
</evidence>
<keyword evidence="1" id="KW-0812">Transmembrane</keyword>
<proteinExistence type="predicted"/>
<feature type="transmembrane region" description="Helical" evidence="1">
    <location>
        <begin position="25"/>
        <end position="45"/>
    </location>
</feature>
<dbReference type="EMBL" id="JAAEDI010000012">
    <property type="protein sequence ID" value="MBR0650424.1"/>
    <property type="molecule type" value="Genomic_DNA"/>
</dbReference>
<feature type="domain" description="TadE-like" evidence="2">
    <location>
        <begin position="24"/>
        <end position="66"/>
    </location>
</feature>
<keyword evidence="1" id="KW-0472">Membrane</keyword>
<name>A0ABS5EHC0_9PROT</name>